<feature type="region of interest" description="Disordered" evidence="1">
    <location>
        <begin position="114"/>
        <end position="168"/>
    </location>
</feature>
<dbReference type="RefSeq" id="WP_046870698.1">
    <property type="nucleotide sequence ID" value="NZ_CP012277.1"/>
</dbReference>
<evidence type="ECO:0000313" key="2">
    <source>
        <dbReference type="EMBL" id="AMV63801.1"/>
    </source>
</evidence>
<geneLocation type="plasmid" evidence="3">
    <name>pL21535-1</name>
</geneLocation>
<feature type="compositionally biased region" description="Polar residues" evidence="1">
    <location>
        <begin position="124"/>
        <end position="134"/>
    </location>
</feature>
<keyword evidence="4" id="KW-1185">Reference proteome</keyword>
<evidence type="ECO:0000313" key="4">
    <source>
        <dbReference type="Proteomes" id="UP000076244"/>
    </source>
</evidence>
<dbReference type="AlphaFoldDB" id="A0AAC9B3L7"/>
<evidence type="ECO:0000313" key="5">
    <source>
        <dbReference type="Proteomes" id="UP000076405"/>
    </source>
</evidence>
<evidence type="ECO:0000256" key="1">
    <source>
        <dbReference type="SAM" id="MobiDB-lite"/>
    </source>
</evidence>
<reference evidence="4 5" key="1">
    <citation type="journal article" date="2016" name="PLoS ONE">
        <title>The Identification of Novel Diagnostic Marker Genes for the Detection of Beer Spoiling Pediococcus damnosus Strains Using the BlAst Diagnostic Gene findEr.</title>
        <authorList>
            <person name="Behr J."/>
            <person name="Geissler A.J."/>
            <person name="Schmid J."/>
            <person name="Zehe A."/>
            <person name="Vogel R.F."/>
        </authorList>
    </citation>
    <scope>NUCLEOTIDE SEQUENCE [LARGE SCALE GENOMIC DNA]</scope>
    <source>
        <strain evidence="2 5">TMW 2.1533</strain>
        <strain evidence="3 4">TMW 2.1535</strain>
        <plasmid evidence="5">pl21533-2</plasmid>
        <plasmid evidence="2">pL21533-2</plasmid>
        <plasmid evidence="4">pl21535-1</plasmid>
        <plasmid evidence="3">pL21535-1</plasmid>
    </source>
</reference>
<organism evidence="2 5">
    <name type="scientific">Pediococcus damnosus</name>
    <dbReference type="NCBI Taxonomy" id="51663"/>
    <lineage>
        <taxon>Bacteria</taxon>
        <taxon>Bacillati</taxon>
        <taxon>Bacillota</taxon>
        <taxon>Bacilli</taxon>
        <taxon>Lactobacillales</taxon>
        <taxon>Lactobacillaceae</taxon>
        <taxon>Pediococcus</taxon>
    </lineage>
</organism>
<dbReference type="SUPFAM" id="SSF46955">
    <property type="entry name" value="Putative DNA-binding domain"/>
    <property type="match status" value="1"/>
</dbReference>
<dbReference type="EMBL" id="CP012289">
    <property type="protein sequence ID" value="AMV68175.1"/>
    <property type="molecule type" value="Genomic_DNA"/>
</dbReference>
<dbReference type="InterPro" id="IPR009061">
    <property type="entry name" value="DNA-bd_dom_put_sf"/>
</dbReference>
<proteinExistence type="predicted"/>
<dbReference type="EMBL" id="CP012277">
    <property type="protein sequence ID" value="AMV63801.1"/>
    <property type="molecule type" value="Genomic_DNA"/>
</dbReference>
<dbReference type="Proteomes" id="UP000076405">
    <property type="component" value="Plasmid pL21533-2"/>
</dbReference>
<keyword evidence="2" id="KW-0614">Plasmid</keyword>
<sequence length="168" mass="19042">MAETYYTIKQLADIAGTSKVTMFRYIKQNSIHETKHKGNANLYDETQKSLILKGFNGKTISDVSETVHDETALIQELKSQLKAKDAQINDLHAIIKQNQRLLDQQQQLNLATNRQNEKLLDGSANDTKQNASESKNMDDTDVSEPTEGNYKGKETKTPKKGLFGWLRR</sequence>
<dbReference type="KEGG" id="pdm:ADU72_0019"/>
<geneLocation type="plasmid" evidence="4">
    <name>pl21535-1</name>
</geneLocation>
<geneLocation type="plasmid" evidence="5">
    <name>pl21533-2</name>
</geneLocation>
<evidence type="ECO:0000313" key="3">
    <source>
        <dbReference type="EMBL" id="AMV68175.1"/>
    </source>
</evidence>
<protein>
    <recommendedName>
        <fullName evidence="6">DUF536 domain-containing protein</fullName>
    </recommendedName>
</protein>
<evidence type="ECO:0008006" key="6">
    <source>
        <dbReference type="Google" id="ProtNLM"/>
    </source>
</evidence>
<accession>A0AAC9B3L7</accession>
<name>A0AAC9B3L7_9LACO</name>
<gene>
    <name evidence="2" type="ORF">ADU70_0279</name>
    <name evidence="3" type="ORF">ADU72_0019</name>
</gene>
<dbReference type="Proteomes" id="UP000076244">
    <property type="component" value="Plasmid pL21535-1"/>
</dbReference>
<geneLocation type="plasmid" evidence="2">
    <name>pL21533-2</name>
</geneLocation>